<dbReference type="InterPro" id="IPR017452">
    <property type="entry name" value="GPCR_Rhodpsn_7TM"/>
</dbReference>
<dbReference type="InParanoid" id="A0A672V0A1"/>
<dbReference type="InterPro" id="IPR000276">
    <property type="entry name" value="GPCR_Rhodpsn"/>
</dbReference>
<keyword evidence="3" id="KW-0716">Sensory transduction</keyword>
<keyword evidence="7" id="KW-0675">Receptor</keyword>
<keyword evidence="2 9" id="KW-0812">Transmembrane</keyword>
<protein>
    <submittedName>
        <fullName evidence="11">Olfactory receptor 4D1-like</fullName>
    </submittedName>
</protein>
<evidence type="ECO:0000313" key="11">
    <source>
        <dbReference type="Ensembl" id="ENSSHBP00005020692.1"/>
    </source>
</evidence>
<dbReference type="PRINTS" id="PR00237">
    <property type="entry name" value="GPCRRHODOPSN"/>
</dbReference>
<dbReference type="Proteomes" id="UP000472266">
    <property type="component" value="Chromosome 20"/>
</dbReference>
<dbReference type="GO" id="GO:0004930">
    <property type="term" value="F:G protein-coupled receptor activity"/>
    <property type="evidence" value="ECO:0007669"/>
    <property type="project" value="UniProtKB-KW"/>
</dbReference>
<evidence type="ECO:0000256" key="1">
    <source>
        <dbReference type="ARBA" id="ARBA00004141"/>
    </source>
</evidence>
<feature type="transmembrane region" description="Helical" evidence="9">
    <location>
        <begin position="273"/>
        <end position="292"/>
    </location>
</feature>
<evidence type="ECO:0000256" key="7">
    <source>
        <dbReference type="ARBA" id="ARBA00023170"/>
    </source>
</evidence>
<dbReference type="FunFam" id="1.20.1070.10:FF:000007">
    <property type="entry name" value="Olfactory receptor"/>
    <property type="match status" value="1"/>
</dbReference>
<reference evidence="11" key="3">
    <citation type="submission" date="2025-09" db="UniProtKB">
        <authorList>
            <consortium name="Ensembl"/>
        </authorList>
    </citation>
    <scope>IDENTIFICATION</scope>
</reference>
<evidence type="ECO:0000256" key="5">
    <source>
        <dbReference type="ARBA" id="ARBA00023040"/>
    </source>
</evidence>
<reference evidence="11" key="2">
    <citation type="submission" date="2025-08" db="UniProtKB">
        <authorList>
            <consortium name="Ensembl"/>
        </authorList>
    </citation>
    <scope>IDENTIFICATION</scope>
</reference>
<keyword evidence="4 9" id="KW-1133">Transmembrane helix</keyword>
<dbReference type="PRINTS" id="PR00245">
    <property type="entry name" value="OLFACTORYR"/>
</dbReference>
<feature type="transmembrane region" description="Helical" evidence="9">
    <location>
        <begin position="207"/>
        <end position="228"/>
    </location>
</feature>
<keyword evidence="8" id="KW-0807">Transducer</keyword>
<dbReference type="Pfam" id="PF13853">
    <property type="entry name" value="7tm_4"/>
    <property type="match status" value="1"/>
</dbReference>
<evidence type="ECO:0000256" key="3">
    <source>
        <dbReference type="ARBA" id="ARBA00022725"/>
    </source>
</evidence>
<dbReference type="InterPro" id="IPR000725">
    <property type="entry name" value="Olfact_rcpt"/>
</dbReference>
<evidence type="ECO:0000256" key="4">
    <source>
        <dbReference type="ARBA" id="ARBA00022989"/>
    </source>
</evidence>
<name>A0A672V0A1_STRHB</name>
<comment type="subcellular location">
    <subcellularLocation>
        <location evidence="1">Membrane</location>
        <topology evidence="1">Multi-pass membrane protein</topology>
    </subcellularLocation>
</comment>
<organism evidence="11 12">
    <name type="scientific">Strigops habroptila</name>
    <name type="common">Kakapo</name>
    <dbReference type="NCBI Taxonomy" id="2489341"/>
    <lineage>
        <taxon>Eukaryota</taxon>
        <taxon>Metazoa</taxon>
        <taxon>Chordata</taxon>
        <taxon>Craniata</taxon>
        <taxon>Vertebrata</taxon>
        <taxon>Euteleostomi</taxon>
        <taxon>Archelosauria</taxon>
        <taxon>Archosauria</taxon>
        <taxon>Dinosauria</taxon>
        <taxon>Saurischia</taxon>
        <taxon>Theropoda</taxon>
        <taxon>Coelurosauria</taxon>
        <taxon>Aves</taxon>
        <taxon>Neognathae</taxon>
        <taxon>Neoaves</taxon>
        <taxon>Telluraves</taxon>
        <taxon>Australaves</taxon>
        <taxon>Psittaciformes</taxon>
        <taxon>Psittacidae</taxon>
        <taxon>Strigops</taxon>
    </lineage>
</organism>
<keyword evidence="3" id="KW-0552">Olfaction</keyword>
<dbReference type="OMA" id="FTVIPQM"/>
<evidence type="ECO:0000313" key="12">
    <source>
        <dbReference type="Proteomes" id="UP000472266"/>
    </source>
</evidence>
<keyword evidence="5" id="KW-0297">G-protein coupled receptor</keyword>
<feature type="transmembrane region" description="Helical" evidence="9">
    <location>
        <begin position="240"/>
        <end position="261"/>
    </location>
</feature>
<sequence length="325" mass="36508">MQGNHSNITNPVTEFVLLGFNNSLKIQQFLFTVFFFVYLMTCLGNITILTTAITDYHLHTPMYFFLANLAFTDIAESSVTTPILLSGLLSQHKSVPFKECILHTFLFHFIGGAHIFLLAVMAADRYVAIFKPLQYLTVMNRAVCLGLVVGSWAGGFIHSATQITLLLPLPYCGPNTLDNFHCDVPQVLKVACIDTSLIELLMVSNGGLLLIAIFVLLLISYTVILVQIRRQFTKGKHKALSTCIAQIMAISITFIPAILIYARPFKIFALDKVVSIFFTVLVPVLNPMVYTLRNTEMKKAIRRLVLRALEGILLTFHHHHFCYHV</sequence>
<gene>
    <name evidence="11" type="primary">LOC115617872</name>
</gene>
<dbReference type="GeneTree" id="ENSGT00940000165513"/>
<evidence type="ECO:0000256" key="8">
    <source>
        <dbReference type="ARBA" id="ARBA00023224"/>
    </source>
</evidence>
<feature type="domain" description="G-protein coupled receptors family 1 profile" evidence="10">
    <location>
        <begin position="44"/>
        <end position="290"/>
    </location>
</feature>
<proteinExistence type="predicted"/>
<dbReference type="Ensembl" id="ENSSHBT00005024646.1">
    <property type="protein sequence ID" value="ENSSHBP00005020692.1"/>
    <property type="gene ID" value="ENSSHBG00005017573.1"/>
</dbReference>
<evidence type="ECO:0000256" key="9">
    <source>
        <dbReference type="SAM" id="Phobius"/>
    </source>
</evidence>
<dbReference type="InterPro" id="IPR050427">
    <property type="entry name" value="Olfactory_Receptors"/>
</dbReference>
<dbReference type="GO" id="GO:0005886">
    <property type="term" value="C:plasma membrane"/>
    <property type="evidence" value="ECO:0007669"/>
    <property type="project" value="UniProtKB-ARBA"/>
</dbReference>
<keyword evidence="12" id="KW-1185">Reference proteome</keyword>
<accession>A0A672V0A1</accession>
<dbReference type="PANTHER" id="PTHR48002">
    <property type="entry name" value="OLFACTORY RECEPTOR"/>
    <property type="match status" value="1"/>
</dbReference>
<dbReference type="Gene3D" id="1.20.1070.10">
    <property type="entry name" value="Rhodopsin 7-helix transmembrane proteins"/>
    <property type="match status" value="1"/>
</dbReference>
<feature type="transmembrane region" description="Helical" evidence="9">
    <location>
        <begin position="29"/>
        <end position="50"/>
    </location>
</feature>
<dbReference type="PROSITE" id="PS50262">
    <property type="entry name" value="G_PROTEIN_RECEP_F1_2"/>
    <property type="match status" value="1"/>
</dbReference>
<evidence type="ECO:0000256" key="6">
    <source>
        <dbReference type="ARBA" id="ARBA00023136"/>
    </source>
</evidence>
<feature type="transmembrane region" description="Helical" evidence="9">
    <location>
        <begin position="105"/>
        <end position="123"/>
    </location>
</feature>
<dbReference type="AlphaFoldDB" id="A0A672V0A1"/>
<feature type="transmembrane region" description="Helical" evidence="9">
    <location>
        <begin position="135"/>
        <end position="157"/>
    </location>
</feature>
<keyword evidence="6 9" id="KW-0472">Membrane</keyword>
<evidence type="ECO:0000259" key="10">
    <source>
        <dbReference type="PROSITE" id="PS50262"/>
    </source>
</evidence>
<evidence type="ECO:0000256" key="2">
    <source>
        <dbReference type="ARBA" id="ARBA00022692"/>
    </source>
</evidence>
<dbReference type="SUPFAM" id="SSF81321">
    <property type="entry name" value="Family A G protein-coupled receptor-like"/>
    <property type="match status" value="1"/>
</dbReference>
<dbReference type="GO" id="GO:0004984">
    <property type="term" value="F:olfactory receptor activity"/>
    <property type="evidence" value="ECO:0007669"/>
    <property type="project" value="InterPro"/>
</dbReference>
<reference evidence="11 12" key="1">
    <citation type="submission" date="2019-11" db="EMBL/GenBank/DDBJ databases">
        <title>Strigops habroptila (kakapo) genome, bStrHab1, primary haplotype, v2.</title>
        <authorList>
            <person name="Jarvis E.D."/>
            <person name="Howard J."/>
            <person name="Rhie A."/>
            <person name="Phillippy A."/>
            <person name="Korlach J."/>
            <person name="Digby A."/>
            <person name="Iorns D."/>
            <person name="Eason D."/>
            <person name="Robertson B."/>
            <person name="Raemaekers T."/>
            <person name="Howe K."/>
            <person name="Lewin H."/>
            <person name="Damas J."/>
            <person name="Hastie A."/>
            <person name="Tracey A."/>
            <person name="Chow W."/>
            <person name="Fedrigo O."/>
        </authorList>
    </citation>
    <scope>NUCLEOTIDE SEQUENCE [LARGE SCALE GENOMIC DNA]</scope>
</reference>